<dbReference type="InterPro" id="IPR000847">
    <property type="entry name" value="LysR_HTH_N"/>
</dbReference>
<comment type="similarity">
    <text evidence="1">Belongs to the LysR transcriptional regulatory family.</text>
</comment>
<dbReference type="OrthoDB" id="7328368at2"/>
<comment type="caution">
    <text evidence="6">The sequence shown here is derived from an EMBL/GenBank/DDBJ whole genome shotgun (WGS) entry which is preliminary data.</text>
</comment>
<dbReference type="PROSITE" id="PS50931">
    <property type="entry name" value="HTH_LYSR"/>
    <property type="match status" value="1"/>
</dbReference>
<keyword evidence="7" id="KW-1185">Reference proteome</keyword>
<keyword evidence="4" id="KW-0804">Transcription</keyword>
<sequence>MDWRSLPPLSALRAFAAFAEAGNVVDAGVALGVSHAAISQQLRTLETHLDVALLDRTGRALRLTAAGDQLANALRAGFAAMIQAAQEATGARDARALQISATPTFAASWLMPRLPRFRALHPDIDLMLNPTPQIVTLSADGIDVAIRYGAGPFAGLEAEPLLQSPMVVVAAPSLVGDAPITSPEDLRAFPWLEEFGTTESSNWLRRQGVGGGIAKGLMQVPGNLLLDGARDGQGIAVTIRAFVEPDLQAGRLKLLFTEDRPDAGYHIVTRSGVPRQALRDFLRWLRRERDADGGADAARA</sequence>
<dbReference type="PANTHER" id="PTHR30537:SF26">
    <property type="entry name" value="GLYCINE CLEAVAGE SYSTEM TRANSCRIPTIONAL ACTIVATOR"/>
    <property type="match status" value="1"/>
</dbReference>
<dbReference type="Gene3D" id="3.40.190.10">
    <property type="entry name" value="Periplasmic binding protein-like II"/>
    <property type="match status" value="2"/>
</dbReference>
<dbReference type="RefSeq" id="WP_138662446.1">
    <property type="nucleotide sequence ID" value="NZ_VANS01000002.1"/>
</dbReference>
<reference evidence="6 7" key="1">
    <citation type="submission" date="2019-05" db="EMBL/GenBank/DDBJ databases">
        <title>Sulfitobacter sabulilitoris sp. nov., isolated from a marine sand.</title>
        <authorList>
            <person name="Yoon J.-H."/>
        </authorList>
    </citation>
    <scope>NUCLEOTIDE SEQUENCE [LARGE SCALE GENOMIC DNA]</scope>
    <source>
        <strain evidence="6 7">HSMS-29</strain>
    </source>
</reference>
<keyword evidence="2" id="KW-0805">Transcription regulation</keyword>
<dbReference type="InterPro" id="IPR005119">
    <property type="entry name" value="LysR_subst-bd"/>
</dbReference>
<evidence type="ECO:0000313" key="6">
    <source>
        <dbReference type="EMBL" id="TMM52904.1"/>
    </source>
</evidence>
<dbReference type="InterPro" id="IPR036388">
    <property type="entry name" value="WH-like_DNA-bd_sf"/>
</dbReference>
<dbReference type="PANTHER" id="PTHR30537">
    <property type="entry name" value="HTH-TYPE TRANSCRIPTIONAL REGULATOR"/>
    <property type="match status" value="1"/>
</dbReference>
<evidence type="ECO:0000256" key="1">
    <source>
        <dbReference type="ARBA" id="ARBA00009437"/>
    </source>
</evidence>
<dbReference type="SUPFAM" id="SSF53850">
    <property type="entry name" value="Periplasmic binding protein-like II"/>
    <property type="match status" value="1"/>
</dbReference>
<dbReference type="Proteomes" id="UP000309550">
    <property type="component" value="Unassembled WGS sequence"/>
</dbReference>
<dbReference type="GO" id="GO:0043565">
    <property type="term" value="F:sequence-specific DNA binding"/>
    <property type="evidence" value="ECO:0007669"/>
    <property type="project" value="TreeGrafter"/>
</dbReference>
<name>A0A5S3PFS3_9RHOB</name>
<protein>
    <submittedName>
        <fullName evidence="6">LysR family transcriptional regulator</fullName>
    </submittedName>
</protein>
<dbReference type="Gene3D" id="1.10.10.10">
    <property type="entry name" value="Winged helix-like DNA-binding domain superfamily/Winged helix DNA-binding domain"/>
    <property type="match status" value="1"/>
</dbReference>
<dbReference type="SUPFAM" id="SSF46785">
    <property type="entry name" value="Winged helix' DNA-binding domain"/>
    <property type="match status" value="1"/>
</dbReference>
<dbReference type="GO" id="GO:0003700">
    <property type="term" value="F:DNA-binding transcription factor activity"/>
    <property type="evidence" value="ECO:0007669"/>
    <property type="project" value="InterPro"/>
</dbReference>
<evidence type="ECO:0000259" key="5">
    <source>
        <dbReference type="PROSITE" id="PS50931"/>
    </source>
</evidence>
<dbReference type="AlphaFoldDB" id="A0A5S3PFS3"/>
<keyword evidence="3" id="KW-0238">DNA-binding</keyword>
<organism evidence="6 7">
    <name type="scientific">Sulfitobacter sabulilitoris</name>
    <dbReference type="NCBI Taxonomy" id="2562655"/>
    <lineage>
        <taxon>Bacteria</taxon>
        <taxon>Pseudomonadati</taxon>
        <taxon>Pseudomonadota</taxon>
        <taxon>Alphaproteobacteria</taxon>
        <taxon>Rhodobacterales</taxon>
        <taxon>Roseobacteraceae</taxon>
        <taxon>Sulfitobacter</taxon>
    </lineage>
</organism>
<dbReference type="GO" id="GO:0006351">
    <property type="term" value="P:DNA-templated transcription"/>
    <property type="evidence" value="ECO:0007669"/>
    <property type="project" value="TreeGrafter"/>
</dbReference>
<evidence type="ECO:0000256" key="2">
    <source>
        <dbReference type="ARBA" id="ARBA00023015"/>
    </source>
</evidence>
<dbReference type="InterPro" id="IPR058163">
    <property type="entry name" value="LysR-type_TF_proteobact-type"/>
</dbReference>
<dbReference type="Pfam" id="PF00126">
    <property type="entry name" value="HTH_1"/>
    <property type="match status" value="1"/>
</dbReference>
<gene>
    <name evidence="6" type="ORF">FDT80_11685</name>
</gene>
<dbReference type="Pfam" id="PF03466">
    <property type="entry name" value="LysR_substrate"/>
    <property type="match status" value="1"/>
</dbReference>
<evidence type="ECO:0000256" key="3">
    <source>
        <dbReference type="ARBA" id="ARBA00023125"/>
    </source>
</evidence>
<evidence type="ECO:0000313" key="7">
    <source>
        <dbReference type="Proteomes" id="UP000309550"/>
    </source>
</evidence>
<dbReference type="InterPro" id="IPR036390">
    <property type="entry name" value="WH_DNA-bd_sf"/>
</dbReference>
<dbReference type="EMBL" id="VANS01000002">
    <property type="protein sequence ID" value="TMM52904.1"/>
    <property type="molecule type" value="Genomic_DNA"/>
</dbReference>
<evidence type="ECO:0000256" key="4">
    <source>
        <dbReference type="ARBA" id="ARBA00023163"/>
    </source>
</evidence>
<proteinExistence type="inferred from homology"/>
<feature type="domain" description="HTH lysR-type" evidence="5">
    <location>
        <begin position="7"/>
        <end position="64"/>
    </location>
</feature>
<accession>A0A5S3PFS3</accession>